<evidence type="ECO:0000313" key="2">
    <source>
        <dbReference type="EMBL" id="EAT86748.1"/>
    </source>
</evidence>
<dbReference type="Proteomes" id="UP000001055">
    <property type="component" value="Unassembled WGS sequence"/>
</dbReference>
<dbReference type="EMBL" id="CH445332">
    <property type="protein sequence ID" value="EAT86748.1"/>
    <property type="molecule type" value="Genomic_DNA"/>
</dbReference>
<dbReference type="AlphaFoldDB" id="Q0URD0"/>
<evidence type="ECO:0000313" key="3">
    <source>
        <dbReference type="Proteomes" id="UP000001055"/>
    </source>
</evidence>
<sequence length="85" mass="9189">MAAHQTVAEKCTAMRGAALWCFDEWLRGHCRAHQLLGKASHKVRNASISKEAMLSLTQVSEVPEAEVSKNSLRSPGAAASRARSV</sequence>
<dbReference type="KEGG" id="pno:SNOG_05684"/>
<reference evidence="3" key="1">
    <citation type="journal article" date="2007" name="Plant Cell">
        <title>Dothideomycete-plant interactions illuminated by genome sequencing and EST analysis of the wheat pathogen Stagonospora nodorum.</title>
        <authorList>
            <person name="Hane J.K."/>
            <person name="Lowe R.G."/>
            <person name="Solomon P.S."/>
            <person name="Tan K.C."/>
            <person name="Schoch C.L."/>
            <person name="Spatafora J.W."/>
            <person name="Crous P.W."/>
            <person name="Kodira C."/>
            <person name="Birren B.W."/>
            <person name="Galagan J.E."/>
            <person name="Torriani S.F."/>
            <person name="McDonald B.A."/>
            <person name="Oliver R.P."/>
        </authorList>
    </citation>
    <scope>NUCLEOTIDE SEQUENCE [LARGE SCALE GENOMIC DNA]</scope>
    <source>
        <strain evidence="3">SN15 / ATCC MYA-4574 / FGSC 10173</strain>
    </source>
</reference>
<feature type="region of interest" description="Disordered" evidence="1">
    <location>
        <begin position="65"/>
        <end position="85"/>
    </location>
</feature>
<feature type="compositionally biased region" description="Low complexity" evidence="1">
    <location>
        <begin position="71"/>
        <end position="85"/>
    </location>
</feature>
<organism evidence="2 3">
    <name type="scientific">Phaeosphaeria nodorum (strain SN15 / ATCC MYA-4574 / FGSC 10173)</name>
    <name type="common">Glume blotch fungus</name>
    <name type="synonym">Parastagonospora nodorum</name>
    <dbReference type="NCBI Taxonomy" id="321614"/>
    <lineage>
        <taxon>Eukaryota</taxon>
        <taxon>Fungi</taxon>
        <taxon>Dikarya</taxon>
        <taxon>Ascomycota</taxon>
        <taxon>Pezizomycotina</taxon>
        <taxon>Dothideomycetes</taxon>
        <taxon>Pleosporomycetidae</taxon>
        <taxon>Pleosporales</taxon>
        <taxon>Pleosporineae</taxon>
        <taxon>Phaeosphaeriaceae</taxon>
        <taxon>Parastagonospora</taxon>
    </lineage>
</organism>
<gene>
    <name evidence="2" type="ORF">SNOG_05684</name>
</gene>
<proteinExistence type="predicted"/>
<dbReference type="GeneID" id="5972958"/>
<dbReference type="InParanoid" id="Q0URD0"/>
<evidence type="ECO:0000256" key="1">
    <source>
        <dbReference type="SAM" id="MobiDB-lite"/>
    </source>
</evidence>
<name>Q0URD0_PHANO</name>
<accession>Q0URD0</accession>
<dbReference type="RefSeq" id="XP_001796081.1">
    <property type="nucleotide sequence ID" value="XM_001796029.1"/>
</dbReference>
<protein>
    <submittedName>
        <fullName evidence="2">Uncharacterized protein</fullName>
    </submittedName>
</protein>